<keyword evidence="5" id="KW-1185">Reference proteome</keyword>
<organism evidence="4 5">
    <name type="scientific">Paenibacillus algicola</name>
    <dbReference type="NCBI Taxonomy" id="2565926"/>
    <lineage>
        <taxon>Bacteria</taxon>
        <taxon>Bacillati</taxon>
        <taxon>Bacillota</taxon>
        <taxon>Bacilli</taxon>
        <taxon>Bacillales</taxon>
        <taxon>Paenibacillaceae</taxon>
        <taxon>Paenibacillus</taxon>
    </lineage>
</organism>
<gene>
    <name evidence="4" type="ORF">E6C60_0500</name>
</gene>
<keyword evidence="2" id="KW-0157">Chromophore</keyword>
<protein>
    <submittedName>
        <fullName evidence="4">Uncharacterized protein</fullName>
    </submittedName>
</protein>
<evidence type="ECO:0000256" key="2">
    <source>
        <dbReference type="ARBA" id="ARBA00022991"/>
    </source>
</evidence>
<accession>A0A4P8XGH6</accession>
<name>A0A4P8XGH6_9BACL</name>
<dbReference type="KEGG" id="palo:E6C60_0500"/>
<reference evidence="4 5" key="1">
    <citation type="submission" date="2019-05" db="EMBL/GenBank/DDBJ databases">
        <authorList>
            <person name="Chen C."/>
        </authorList>
    </citation>
    <scope>NUCLEOTIDE SEQUENCE [LARGE SCALE GENOMIC DNA]</scope>
    <source>
        <strain evidence="4 5">HB172198</strain>
    </source>
</reference>
<evidence type="ECO:0000313" key="5">
    <source>
        <dbReference type="Proteomes" id="UP000300879"/>
    </source>
</evidence>
<evidence type="ECO:0000256" key="1">
    <source>
        <dbReference type="ARBA" id="ARBA00008182"/>
    </source>
</evidence>
<dbReference type="InterPro" id="IPR038719">
    <property type="entry name" value="Phycobilisome_asu/bsu_sf"/>
</dbReference>
<dbReference type="RefSeq" id="WP_233281108.1">
    <property type="nucleotide sequence ID" value="NZ_CP040396.1"/>
</dbReference>
<keyword evidence="3" id="KW-0089">Bile pigment</keyword>
<dbReference type="SUPFAM" id="SSF46458">
    <property type="entry name" value="Globin-like"/>
    <property type="match status" value="1"/>
</dbReference>
<comment type="similarity">
    <text evidence="1">Belongs to the phycobiliprotein family.</text>
</comment>
<dbReference type="InterPro" id="IPR009050">
    <property type="entry name" value="Globin-like_sf"/>
</dbReference>
<proteinExistence type="inferred from homology"/>
<sequence length="135" mass="15701">METIEEYADMIQQVMDMIYTADPSLLQRYGERGRQKCREDNLHHLKHLETAFQLGNTSVFTDYALWLEGILSKHAMKTRTLTDNFQYMLDSLDLARSLDERARQAYRQYLEAAIHALQQHEAREASMTTAQGEGN</sequence>
<evidence type="ECO:0000313" key="4">
    <source>
        <dbReference type="EMBL" id="QCT01223.1"/>
    </source>
</evidence>
<dbReference type="Proteomes" id="UP000300879">
    <property type="component" value="Chromosome"/>
</dbReference>
<evidence type="ECO:0000256" key="3">
    <source>
        <dbReference type="ARBA" id="ARBA00023307"/>
    </source>
</evidence>
<dbReference type="AlphaFoldDB" id="A0A4P8XGH6"/>
<dbReference type="EMBL" id="CP040396">
    <property type="protein sequence ID" value="QCT01223.1"/>
    <property type="molecule type" value="Genomic_DNA"/>
</dbReference>
<dbReference type="Gene3D" id="1.10.490.20">
    <property type="entry name" value="Phycocyanins"/>
    <property type="match status" value="1"/>
</dbReference>